<dbReference type="InterPro" id="IPR055712">
    <property type="entry name" value="DUF7288"/>
</dbReference>
<protein>
    <submittedName>
        <fullName evidence="1">Uncharacterized protein</fullName>
    </submittedName>
</protein>
<gene>
    <name evidence="1" type="ORF">ACFOKC_14875</name>
</gene>
<organism evidence="1 2">
    <name type="scientific">Halobacterium litoreum</name>
    <dbReference type="NCBI Taxonomy" id="2039234"/>
    <lineage>
        <taxon>Archaea</taxon>
        <taxon>Methanobacteriati</taxon>
        <taxon>Methanobacteriota</taxon>
        <taxon>Stenosarchaea group</taxon>
        <taxon>Halobacteria</taxon>
        <taxon>Halobacteriales</taxon>
        <taxon>Halobacteriaceae</taxon>
        <taxon>Halobacterium</taxon>
    </lineage>
</organism>
<dbReference type="EMBL" id="JBHRWN010000002">
    <property type="protein sequence ID" value="MFC3479013.1"/>
    <property type="molecule type" value="Genomic_DNA"/>
</dbReference>
<sequence>MRAQAHTLEGVSAALVVILAVAFTLQATAVTPLTASTASQHIETQHERAASGLLATAREDGSLSATLRHWNASNATFRDAGQRGYYVGGPPDTAFGDALAAAFGDRTIAYNVNAYYITADGERRQRRVVFQGEPSADAVAATRTVTLYDRQRVTGVPDGPTLENATYFGPDAPGPVYAVVDVEVVLWRI</sequence>
<dbReference type="GeneID" id="69117973"/>
<accession>A0ABD5NHW6</accession>
<dbReference type="Pfam" id="PF23959">
    <property type="entry name" value="DUF7288"/>
    <property type="match status" value="1"/>
</dbReference>
<evidence type="ECO:0000313" key="2">
    <source>
        <dbReference type="Proteomes" id="UP001595660"/>
    </source>
</evidence>
<comment type="caution">
    <text evidence="1">The sequence shown here is derived from an EMBL/GenBank/DDBJ whole genome shotgun (WGS) entry which is preliminary data.</text>
</comment>
<proteinExistence type="predicted"/>
<reference evidence="1 2" key="1">
    <citation type="journal article" date="2019" name="Int. J. Syst. Evol. Microbiol.">
        <title>The Global Catalogue of Microorganisms (GCM) 10K type strain sequencing project: providing services to taxonomists for standard genome sequencing and annotation.</title>
        <authorList>
            <consortium name="The Broad Institute Genomics Platform"/>
            <consortium name="The Broad Institute Genome Sequencing Center for Infectious Disease"/>
            <person name="Wu L."/>
            <person name="Ma J."/>
        </authorList>
    </citation>
    <scope>NUCLEOTIDE SEQUENCE [LARGE SCALE GENOMIC DNA]</scope>
    <source>
        <strain evidence="1 2">CGMCC 1.12562</strain>
    </source>
</reference>
<dbReference type="AlphaFoldDB" id="A0ABD5NHW6"/>
<name>A0ABD5NHW6_9EURY</name>
<dbReference type="RefSeq" id="WP_232569345.1">
    <property type="nucleotide sequence ID" value="NZ_CP089466.1"/>
</dbReference>
<keyword evidence="2" id="KW-1185">Reference proteome</keyword>
<dbReference type="Proteomes" id="UP001595660">
    <property type="component" value="Unassembled WGS sequence"/>
</dbReference>
<evidence type="ECO:0000313" key="1">
    <source>
        <dbReference type="EMBL" id="MFC3479013.1"/>
    </source>
</evidence>